<protein>
    <submittedName>
        <fullName evidence="1">Uncharacterized protein</fullName>
    </submittedName>
</protein>
<gene>
    <name evidence="1" type="ORF">CK203_036228</name>
</gene>
<proteinExistence type="predicted"/>
<dbReference type="AlphaFoldDB" id="A0A438IWT8"/>
<sequence length="92" mass="9839">MKKNGIIWATSLYGTRRATTKTLVLSSNLGDVTLGSTLAQLRHQNQKSGRFGTDTNGGNTQMLQKGQRFCCTFVSKGLGDANATPKIFGSNA</sequence>
<evidence type="ECO:0000313" key="1">
    <source>
        <dbReference type="EMBL" id="RVX01210.1"/>
    </source>
</evidence>
<reference evidence="1 2" key="1">
    <citation type="journal article" date="2018" name="PLoS Genet.">
        <title>Population sequencing reveals clonal diversity and ancestral inbreeding in the grapevine cultivar Chardonnay.</title>
        <authorList>
            <person name="Roach M.J."/>
            <person name="Johnson D.L."/>
            <person name="Bohlmann J."/>
            <person name="van Vuuren H.J."/>
            <person name="Jones S.J."/>
            <person name="Pretorius I.S."/>
            <person name="Schmidt S.A."/>
            <person name="Borneman A.R."/>
        </authorList>
    </citation>
    <scope>NUCLEOTIDE SEQUENCE [LARGE SCALE GENOMIC DNA]</scope>
    <source>
        <strain evidence="2">cv. Chardonnay</strain>
        <tissue evidence="1">Leaf</tissue>
    </source>
</reference>
<comment type="caution">
    <text evidence="1">The sequence shown here is derived from an EMBL/GenBank/DDBJ whole genome shotgun (WGS) entry which is preliminary data.</text>
</comment>
<name>A0A438IWT8_VITVI</name>
<evidence type="ECO:0000313" key="2">
    <source>
        <dbReference type="Proteomes" id="UP000288805"/>
    </source>
</evidence>
<accession>A0A438IWT8</accession>
<dbReference type="EMBL" id="QGNW01000077">
    <property type="protein sequence ID" value="RVX01210.1"/>
    <property type="molecule type" value="Genomic_DNA"/>
</dbReference>
<dbReference type="Proteomes" id="UP000288805">
    <property type="component" value="Unassembled WGS sequence"/>
</dbReference>
<organism evidence="1 2">
    <name type="scientific">Vitis vinifera</name>
    <name type="common">Grape</name>
    <dbReference type="NCBI Taxonomy" id="29760"/>
    <lineage>
        <taxon>Eukaryota</taxon>
        <taxon>Viridiplantae</taxon>
        <taxon>Streptophyta</taxon>
        <taxon>Embryophyta</taxon>
        <taxon>Tracheophyta</taxon>
        <taxon>Spermatophyta</taxon>
        <taxon>Magnoliopsida</taxon>
        <taxon>eudicotyledons</taxon>
        <taxon>Gunneridae</taxon>
        <taxon>Pentapetalae</taxon>
        <taxon>rosids</taxon>
        <taxon>Vitales</taxon>
        <taxon>Vitaceae</taxon>
        <taxon>Viteae</taxon>
        <taxon>Vitis</taxon>
    </lineage>
</organism>